<name>A0A9D2AMT7_9FIRM</name>
<feature type="domain" description="TRAM" evidence="14">
    <location>
        <begin position="428"/>
        <end position="491"/>
    </location>
</feature>
<dbReference type="GO" id="GO:0005829">
    <property type="term" value="C:cytosol"/>
    <property type="evidence" value="ECO:0007669"/>
    <property type="project" value="TreeGrafter"/>
</dbReference>
<dbReference type="FunFam" id="3.80.30.20:FF:000001">
    <property type="entry name" value="tRNA-2-methylthio-N(6)-dimethylallyladenosine synthase 2"/>
    <property type="match status" value="1"/>
</dbReference>
<dbReference type="SFLD" id="SFLDS00029">
    <property type="entry name" value="Radical_SAM"/>
    <property type="match status" value="1"/>
</dbReference>
<dbReference type="Pfam" id="PF01938">
    <property type="entry name" value="TRAM"/>
    <property type="match status" value="1"/>
</dbReference>
<evidence type="ECO:0000256" key="7">
    <source>
        <dbReference type="ARBA" id="ARBA00023014"/>
    </source>
</evidence>
<dbReference type="NCBIfam" id="TIGR01574">
    <property type="entry name" value="miaB-methiolase"/>
    <property type="match status" value="1"/>
</dbReference>
<evidence type="ECO:0000259" key="16">
    <source>
        <dbReference type="PROSITE" id="PS51918"/>
    </source>
</evidence>
<dbReference type="GO" id="GO:0051539">
    <property type="term" value="F:4 iron, 4 sulfur cluster binding"/>
    <property type="evidence" value="ECO:0007669"/>
    <property type="project" value="UniProtKB-UniRule"/>
</dbReference>
<dbReference type="InterPro" id="IPR058240">
    <property type="entry name" value="rSAM_sf"/>
</dbReference>
<dbReference type="HAMAP" id="MF_01864">
    <property type="entry name" value="tRNA_metthiotr_MiaB"/>
    <property type="match status" value="1"/>
</dbReference>
<dbReference type="Gene3D" id="3.80.30.20">
    <property type="entry name" value="tm_1862 like domain"/>
    <property type="match status" value="1"/>
</dbReference>
<dbReference type="CDD" id="cd01335">
    <property type="entry name" value="Radical_SAM"/>
    <property type="match status" value="1"/>
</dbReference>
<keyword evidence="6 13" id="KW-0408">Iron</keyword>
<dbReference type="GO" id="GO:0035597">
    <property type="term" value="F:tRNA-2-methylthio-N(6)-dimethylallyladenosine(37) synthase activity"/>
    <property type="evidence" value="ECO:0007669"/>
    <property type="project" value="UniProtKB-EC"/>
</dbReference>
<gene>
    <name evidence="13 17" type="primary">miaB</name>
    <name evidence="17" type="ORF">H9738_10585</name>
</gene>
<dbReference type="PROSITE" id="PS01278">
    <property type="entry name" value="MTTASE_RADICAL"/>
    <property type="match status" value="1"/>
</dbReference>
<dbReference type="InterPro" id="IPR023404">
    <property type="entry name" value="rSAM_horseshoe"/>
</dbReference>
<evidence type="ECO:0000256" key="2">
    <source>
        <dbReference type="ARBA" id="ARBA00022485"/>
    </source>
</evidence>
<proteinExistence type="inferred from homology"/>
<keyword evidence="3 13" id="KW-0808">Transferase</keyword>
<evidence type="ECO:0000313" key="17">
    <source>
        <dbReference type="EMBL" id="HIX38298.1"/>
    </source>
</evidence>
<dbReference type="SFLD" id="SFLDG01061">
    <property type="entry name" value="methylthiotransferase"/>
    <property type="match status" value="1"/>
</dbReference>
<keyword evidence="4 13" id="KW-0949">S-adenosyl-L-methionine</keyword>
<comment type="caution">
    <text evidence="17">The sequence shown here is derived from an EMBL/GenBank/DDBJ whole genome shotgun (WGS) entry which is preliminary data.</text>
</comment>
<comment type="catalytic activity">
    <reaction evidence="9 13">
        <text>N(6)-dimethylallyladenosine(37) in tRNA + (sulfur carrier)-SH + AH2 + 2 S-adenosyl-L-methionine = 2-methylsulfanyl-N(6)-dimethylallyladenosine(37) in tRNA + (sulfur carrier)-H + 5'-deoxyadenosine + L-methionine + A + S-adenosyl-L-homocysteine + 2 H(+)</text>
        <dbReference type="Rhea" id="RHEA:37067"/>
        <dbReference type="Rhea" id="RHEA-COMP:10375"/>
        <dbReference type="Rhea" id="RHEA-COMP:10376"/>
        <dbReference type="Rhea" id="RHEA-COMP:14737"/>
        <dbReference type="Rhea" id="RHEA-COMP:14739"/>
        <dbReference type="ChEBI" id="CHEBI:13193"/>
        <dbReference type="ChEBI" id="CHEBI:15378"/>
        <dbReference type="ChEBI" id="CHEBI:17319"/>
        <dbReference type="ChEBI" id="CHEBI:17499"/>
        <dbReference type="ChEBI" id="CHEBI:29917"/>
        <dbReference type="ChEBI" id="CHEBI:57844"/>
        <dbReference type="ChEBI" id="CHEBI:57856"/>
        <dbReference type="ChEBI" id="CHEBI:59789"/>
        <dbReference type="ChEBI" id="CHEBI:64428"/>
        <dbReference type="ChEBI" id="CHEBI:74415"/>
        <dbReference type="ChEBI" id="CHEBI:74417"/>
        <dbReference type="EC" id="2.8.4.3"/>
    </reaction>
</comment>
<comment type="function">
    <text evidence="1 13">Catalyzes the methylthiolation of N6-(dimethylallyl)adenosine (i(6)A), leading to the formation of 2-methylthio-N6-(dimethylallyl)adenosine (ms(2)i(6)A) at position 37 in tRNAs that read codons beginning with uridine.</text>
</comment>
<dbReference type="InterPro" id="IPR007197">
    <property type="entry name" value="rSAM"/>
</dbReference>
<evidence type="ECO:0000256" key="8">
    <source>
        <dbReference type="ARBA" id="ARBA00033765"/>
    </source>
</evidence>
<feature type="binding site" evidence="13">
    <location>
        <position position="216"/>
    </location>
    <ligand>
        <name>[4Fe-4S] cluster</name>
        <dbReference type="ChEBI" id="CHEBI:49883"/>
        <label>2</label>
        <note>4Fe-4S-S-AdoMet</note>
    </ligand>
</feature>
<organism evidence="17 18">
    <name type="scientific">Candidatus Blautia pullistercoris</name>
    <dbReference type="NCBI Taxonomy" id="2838499"/>
    <lineage>
        <taxon>Bacteria</taxon>
        <taxon>Bacillati</taxon>
        <taxon>Bacillota</taxon>
        <taxon>Clostridia</taxon>
        <taxon>Lachnospirales</taxon>
        <taxon>Lachnospiraceae</taxon>
        <taxon>Blautia</taxon>
    </lineage>
</organism>
<evidence type="ECO:0000256" key="5">
    <source>
        <dbReference type="ARBA" id="ARBA00022723"/>
    </source>
</evidence>
<dbReference type="SUPFAM" id="SSF102114">
    <property type="entry name" value="Radical SAM enzymes"/>
    <property type="match status" value="1"/>
</dbReference>
<evidence type="ECO:0000256" key="6">
    <source>
        <dbReference type="ARBA" id="ARBA00023004"/>
    </source>
</evidence>
<sequence length="491" mass="56819">MDNHEMVFNTEIDKLIERMDLTQEPPVKEPERQYWFMKKARQLVQEKEQVLGRPLTACTVTFGCQMNARDSEKLAGVLERIGYVETEDENADFVIYNTCTVRENANLRVYGRLGYLHSLKKKNPHMMIALCGCMMQEPQVVEKLKKSYSFVNLIFGTHNIYKFAELVVSALLSDRMVIDIWKDTDKIVEDLPTERKYPFKSGVNIMFGCNNFCSYCIVPYVRGRERSRNPKDIIREIERLVADGVVEVMLLGQNVNSYGKNLEEPMTFAQLLQEVEKIEGLKRIRFMTSHPKDLSDELIEVMKNSRKICRHIHLPLQSGSSRILKLMNRRYDKEKYLELVRKIREAMPDISLTTDIIVGFPGETEEDFLETMDVVEKVRYDSAFTFIYSKRTGTPAAVMEDQVPEDVVKDRFDRLLKKVQEIGREMSSRDTGTVQEVLVEEQNSQDPHLVTGRLSNNLLVHFPGDVSLIGQLCKVELLECKGFYYMGRKVG</sequence>
<keyword evidence="7 13" id="KW-0411">Iron-sulfur</keyword>
<evidence type="ECO:0000256" key="10">
    <source>
        <dbReference type="ARBA" id="ARBA00068570"/>
    </source>
</evidence>
<dbReference type="Proteomes" id="UP000824230">
    <property type="component" value="Unassembled WGS sequence"/>
</dbReference>
<evidence type="ECO:0000256" key="3">
    <source>
        <dbReference type="ARBA" id="ARBA00022679"/>
    </source>
</evidence>
<dbReference type="InterPro" id="IPR013848">
    <property type="entry name" value="Methylthiotransferase_N"/>
</dbReference>
<feature type="binding site" evidence="13">
    <location>
        <position position="99"/>
    </location>
    <ligand>
        <name>[4Fe-4S] cluster</name>
        <dbReference type="ChEBI" id="CHEBI:49883"/>
        <label>1</label>
    </ligand>
</feature>
<dbReference type="InterPro" id="IPR006638">
    <property type="entry name" value="Elp3/MiaA/NifB-like_rSAM"/>
</dbReference>
<dbReference type="EC" id="2.8.4.3" evidence="8 13"/>
<feature type="domain" description="MTTase N-terminal" evidence="15">
    <location>
        <begin position="55"/>
        <end position="172"/>
    </location>
</feature>
<dbReference type="SMART" id="SM00729">
    <property type="entry name" value="Elp3"/>
    <property type="match status" value="1"/>
</dbReference>
<keyword evidence="5 13" id="KW-0479">Metal-binding</keyword>
<keyword evidence="13" id="KW-0963">Cytoplasm</keyword>
<feature type="binding site" evidence="13">
    <location>
        <position position="213"/>
    </location>
    <ligand>
        <name>[4Fe-4S] cluster</name>
        <dbReference type="ChEBI" id="CHEBI:49883"/>
        <label>2</label>
        <note>4Fe-4S-S-AdoMet</note>
    </ligand>
</feature>
<comment type="cofactor">
    <cofactor evidence="13">
        <name>[4Fe-4S] cluster</name>
        <dbReference type="ChEBI" id="CHEBI:49883"/>
    </cofactor>
    <text evidence="13">Binds 2 [4Fe-4S] clusters. One cluster is coordinated with 3 cysteines and an exchangeable S-adenosyl-L-methionine.</text>
</comment>
<evidence type="ECO:0000256" key="9">
    <source>
        <dbReference type="ARBA" id="ARBA00051425"/>
    </source>
</evidence>
<dbReference type="InterPro" id="IPR038135">
    <property type="entry name" value="Methylthiotransferase_N_sf"/>
</dbReference>
<evidence type="ECO:0000259" key="15">
    <source>
        <dbReference type="PROSITE" id="PS51449"/>
    </source>
</evidence>
<dbReference type="Gene3D" id="3.40.50.12160">
    <property type="entry name" value="Methylthiotransferase, N-terminal domain"/>
    <property type="match status" value="1"/>
</dbReference>
<dbReference type="InterPro" id="IPR020612">
    <property type="entry name" value="Methylthiotransferase_CS"/>
</dbReference>
<dbReference type="PANTHER" id="PTHR43020:SF2">
    <property type="entry name" value="MITOCHONDRIAL TRNA METHYLTHIOTRANSFERASE CDK5RAP1"/>
    <property type="match status" value="1"/>
</dbReference>
<dbReference type="Pfam" id="PF04055">
    <property type="entry name" value="Radical_SAM"/>
    <property type="match status" value="1"/>
</dbReference>
<reference evidence="17" key="2">
    <citation type="submission" date="2021-04" db="EMBL/GenBank/DDBJ databases">
        <authorList>
            <person name="Gilroy R."/>
        </authorList>
    </citation>
    <scope>NUCLEOTIDE SEQUENCE</scope>
    <source>
        <strain evidence="17">ChiHjej12B11-1927</strain>
    </source>
</reference>
<dbReference type="InterPro" id="IPR006463">
    <property type="entry name" value="MiaB_methiolase"/>
</dbReference>
<protein>
    <recommendedName>
        <fullName evidence="10 13">tRNA-2-methylthio-N(6)-dimethylallyladenosine synthase</fullName>
        <ecNumber evidence="8 13">2.8.4.3</ecNumber>
    </recommendedName>
    <alternativeName>
        <fullName evidence="12 13">(Dimethylallyl)adenosine tRNA methylthiotransferase MiaB</fullName>
    </alternativeName>
    <alternativeName>
        <fullName evidence="11 13">tRNA-i(6)A37 methylthiotransferase</fullName>
    </alternativeName>
</protein>
<evidence type="ECO:0000313" key="18">
    <source>
        <dbReference type="Proteomes" id="UP000824230"/>
    </source>
</evidence>
<dbReference type="Pfam" id="PF00919">
    <property type="entry name" value="UPF0004"/>
    <property type="match status" value="1"/>
</dbReference>
<evidence type="ECO:0000256" key="4">
    <source>
        <dbReference type="ARBA" id="ARBA00022691"/>
    </source>
</evidence>
<comment type="similarity">
    <text evidence="13">Belongs to the methylthiotransferase family. MiaB subfamily.</text>
</comment>
<dbReference type="PROSITE" id="PS51918">
    <property type="entry name" value="RADICAL_SAM"/>
    <property type="match status" value="1"/>
</dbReference>
<dbReference type="EMBL" id="DXFG01000228">
    <property type="protein sequence ID" value="HIX38298.1"/>
    <property type="molecule type" value="Genomic_DNA"/>
</dbReference>
<reference evidence="17" key="1">
    <citation type="journal article" date="2021" name="PeerJ">
        <title>Extensive microbial diversity within the chicken gut microbiome revealed by metagenomics and culture.</title>
        <authorList>
            <person name="Gilroy R."/>
            <person name="Ravi A."/>
            <person name="Getino M."/>
            <person name="Pursley I."/>
            <person name="Horton D.L."/>
            <person name="Alikhan N.F."/>
            <person name="Baker D."/>
            <person name="Gharbi K."/>
            <person name="Hall N."/>
            <person name="Watson M."/>
            <person name="Adriaenssens E.M."/>
            <person name="Foster-Nyarko E."/>
            <person name="Jarju S."/>
            <person name="Secka A."/>
            <person name="Antonio M."/>
            <person name="Oren A."/>
            <person name="Chaudhuri R.R."/>
            <person name="La Ragione R."/>
            <person name="Hildebrand F."/>
            <person name="Pallen M.J."/>
        </authorList>
    </citation>
    <scope>NUCLEOTIDE SEQUENCE</scope>
    <source>
        <strain evidence="17">ChiHjej12B11-1927</strain>
    </source>
</reference>
<accession>A0A9D2AMT7</accession>
<evidence type="ECO:0000259" key="14">
    <source>
        <dbReference type="PROSITE" id="PS50926"/>
    </source>
</evidence>
<dbReference type="FunFam" id="3.40.50.12160:FF:000003">
    <property type="entry name" value="CDK5 regulatory subunit-associated protein 1"/>
    <property type="match status" value="1"/>
</dbReference>
<dbReference type="AlphaFoldDB" id="A0A9D2AMT7"/>
<keyword evidence="2 13" id="KW-0004">4Fe-4S</keyword>
<comment type="subcellular location">
    <subcellularLocation>
        <location evidence="13">Cytoplasm</location>
    </subcellularLocation>
</comment>
<dbReference type="PROSITE" id="PS50926">
    <property type="entry name" value="TRAM"/>
    <property type="match status" value="1"/>
</dbReference>
<dbReference type="NCBIfam" id="TIGR00089">
    <property type="entry name" value="MiaB/RimO family radical SAM methylthiotransferase"/>
    <property type="match status" value="1"/>
</dbReference>
<feature type="binding site" evidence="13">
    <location>
        <position position="209"/>
    </location>
    <ligand>
        <name>[4Fe-4S] cluster</name>
        <dbReference type="ChEBI" id="CHEBI:49883"/>
        <label>2</label>
        <note>4Fe-4S-S-AdoMet</note>
    </ligand>
</feature>
<feature type="binding site" evidence="13">
    <location>
        <position position="133"/>
    </location>
    <ligand>
        <name>[4Fe-4S] cluster</name>
        <dbReference type="ChEBI" id="CHEBI:49883"/>
        <label>1</label>
    </ligand>
</feature>
<comment type="subunit">
    <text evidence="13">Monomer.</text>
</comment>
<dbReference type="GO" id="GO:0046872">
    <property type="term" value="F:metal ion binding"/>
    <property type="evidence" value="ECO:0007669"/>
    <property type="project" value="UniProtKB-KW"/>
</dbReference>
<dbReference type="PROSITE" id="PS51449">
    <property type="entry name" value="MTTASE_N"/>
    <property type="match status" value="1"/>
</dbReference>
<feature type="domain" description="Radical SAM core" evidence="16">
    <location>
        <begin position="195"/>
        <end position="425"/>
    </location>
</feature>
<feature type="binding site" evidence="13">
    <location>
        <position position="64"/>
    </location>
    <ligand>
        <name>[4Fe-4S] cluster</name>
        <dbReference type="ChEBI" id="CHEBI:49883"/>
        <label>1</label>
    </ligand>
</feature>
<keyword evidence="13" id="KW-0819">tRNA processing</keyword>
<evidence type="ECO:0000256" key="12">
    <source>
        <dbReference type="ARBA" id="ARBA00081141"/>
    </source>
</evidence>
<dbReference type="SFLD" id="SFLDG01082">
    <property type="entry name" value="B12-binding_domain_containing"/>
    <property type="match status" value="1"/>
</dbReference>
<dbReference type="InterPro" id="IPR005839">
    <property type="entry name" value="Methylthiotransferase"/>
</dbReference>
<dbReference type="InterPro" id="IPR002792">
    <property type="entry name" value="TRAM_dom"/>
</dbReference>
<dbReference type="PANTHER" id="PTHR43020">
    <property type="entry name" value="CDK5 REGULATORY SUBUNIT-ASSOCIATED PROTEIN 1"/>
    <property type="match status" value="1"/>
</dbReference>
<evidence type="ECO:0000256" key="1">
    <source>
        <dbReference type="ARBA" id="ARBA00003234"/>
    </source>
</evidence>
<evidence type="ECO:0000256" key="11">
    <source>
        <dbReference type="ARBA" id="ARBA00080698"/>
    </source>
</evidence>
<dbReference type="SFLD" id="SFLDF00273">
    <property type="entry name" value="(dimethylallyl)adenosine_tRNA"/>
    <property type="match status" value="1"/>
</dbReference>
<evidence type="ECO:0000256" key="13">
    <source>
        <dbReference type="HAMAP-Rule" id="MF_01864"/>
    </source>
</evidence>